<dbReference type="EC" id="4.1.2.21" evidence="6"/>
<comment type="pathway">
    <text evidence="1">Carbohydrate acid metabolism.</text>
</comment>
<organism evidence="6 7">
    <name type="scientific">Citrobacter portucalensis</name>
    <dbReference type="NCBI Taxonomy" id="1639133"/>
    <lineage>
        <taxon>Bacteria</taxon>
        <taxon>Pseudomonadati</taxon>
        <taxon>Pseudomonadota</taxon>
        <taxon>Gammaproteobacteria</taxon>
        <taxon>Enterobacterales</taxon>
        <taxon>Enterobacteriaceae</taxon>
        <taxon>Citrobacter</taxon>
        <taxon>Citrobacter freundii complex</taxon>
    </lineage>
</organism>
<evidence type="ECO:0000256" key="2">
    <source>
        <dbReference type="ARBA" id="ARBA00006906"/>
    </source>
</evidence>
<sequence length="220" mass="23581">MDSFDFATMWQKTPLPMIAILRGLRPEEAAEIGDVLLEAGFTWLEVPLNSPRALDSISLLRERVGMRAIVGAGTVLTTEQVDSVVDAGGQVIISPNMNLSVIRRSRDRGAISLPGVATPSEAFTALDAGASGLKFYPAEMISPDILRAMCVVLPPHVVCMPVGGVSAEAQQLQRWCEAGAKGFGCGGGLYRAGTECEQVRHNALAYAQAWQQVNSRAQRQ</sequence>
<reference evidence="6" key="1">
    <citation type="submission" date="2022-01" db="EMBL/GenBank/DDBJ databases">
        <title>Genetic Characterization of Carbapenem-resistant Citrobacter spp. from China: a multicenter study.</title>
        <authorList>
            <person name="Ye L."/>
        </authorList>
    </citation>
    <scope>NUCLEOTIDE SEQUENCE</scope>
    <source>
        <strain evidence="6">IR5432</strain>
    </source>
</reference>
<name>A0A9X4GQ29_9ENTR</name>
<dbReference type="CDD" id="cd00452">
    <property type="entry name" value="KDPG_aldolase"/>
    <property type="match status" value="1"/>
</dbReference>
<evidence type="ECO:0000313" key="6">
    <source>
        <dbReference type="EMBL" id="MDE9619882.1"/>
    </source>
</evidence>
<dbReference type="SUPFAM" id="SSF51569">
    <property type="entry name" value="Aldolase"/>
    <property type="match status" value="1"/>
</dbReference>
<proteinExistence type="inferred from homology"/>
<comment type="subunit">
    <text evidence="3">Homotrimer.</text>
</comment>
<keyword evidence="5" id="KW-0119">Carbohydrate metabolism</keyword>
<dbReference type="EMBL" id="JAKIHW010000022">
    <property type="protein sequence ID" value="MDE9619882.1"/>
    <property type="molecule type" value="Genomic_DNA"/>
</dbReference>
<dbReference type="NCBIfam" id="NF006600">
    <property type="entry name" value="PRK09140.1"/>
    <property type="match status" value="1"/>
</dbReference>
<dbReference type="InterPro" id="IPR000887">
    <property type="entry name" value="Aldlse_KDPG_KHG"/>
</dbReference>
<keyword evidence="4 6" id="KW-0456">Lyase</keyword>
<evidence type="ECO:0000256" key="5">
    <source>
        <dbReference type="ARBA" id="ARBA00023277"/>
    </source>
</evidence>
<gene>
    <name evidence="6" type="ORF">L2111_17665</name>
</gene>
<evidence type="ECO:0000256" key="1">
    <source>
        <dbReference type="ARBA" id="ARBA00004761"/>
    </source>
</evidence>
<comment type="similarity">
    <text evidence="2">Belongs to the KHG/KDPG aldolase family.</text>
</comment>
<dbReference type="PANTHER" id="PTHR30246:SF1">
    <property type="entry name" value="2-DEHYDRO-3-DEOXY-6-PHOSPHOGALACTONATE ALDOLASE-RELATED"/>
    <property type="match status" value="1"/>
</dbReference>
<dbReference type="RefSeq" id="WP_181508663.1">
    <property type="nucleotide sequence ID" value="NZ_JAKIHW010000022.1"/>
</dbReference>
<accession>A0A9X4GQ29</accession>
<comment type="caution">
    <text evidence="6">The sequence shown here is derived from an EMBL/GenBank/DDBJ whole genome shotgun (WGS) entry which is preliminary data.</text>
</comment>
<evidence type="ECO:0000256" key="3">
    <source>
        <dbReference type="ARBA" id="ARBA00011233"/>
    </source>
</evidence>
<dbReference type="Gene3D" id="3.20.20.70">
    <property type="entry name" value="Aldolase class I"/>
    <property type="match status" value="1"/>
</dbReference>
<dbReference type="AlphaFoldDB" id="A0A9X4GQ29"/>
<dbReference type="InterPro" id="IPR013785">
    <property type="entry name" value="Aldolase_TIM"/>
</dbReference>
<dbReference type="PANTHER" id="PTHR30246">
    <property type="entry name" value="2-KETO-3-DEOXY-6-PHOSPHOGLUCONATE ALDOLASE"/>
    <property type="match status" value="1"/>
</dbReference>
<dbReference type="GO" id="GO:0008674">
    <property type="term" value="F:2-dehydro-3-deoxy-6-phosphogalactonate aldolase activity"/>
    <property type="evidence" value="ECO:0007669"/>
    <property type="project" value="UniProtKB-EC"/>
</dbReference>
<dbReference type="Proteomes" id="UP001147005">
    <property type="component" value="Unassembled WGS sequence"/>
</dbReference>
<dbReference type="Pfam" id="PF01081">
    <property type="entry name" value="Aldolase"/>
    <property type="match status" value="1"/>
</dbReference>
<evidence type="ECO:0000313" key="7">
    <source>
        <dbReference type="Proteomes" id="UP001147005"/>
    </source>
</evidence>
<evidence type="ECO:0000256" key="4">
    <source>
        <dbReference type="ARBA" id="ARBA00023239"/>
    </source>
</evidence>
<protein>
    <submittedName>
        <fullName evidence="6">2-dehydro-3-deoxy-6-phosphogalactonate aldolase</fullName>
        <ecNumber evidence="6">4.1.2.21</ecNumber>
    </submittedName>
</protein>